<gene>
    <name evidence="13" type="primary">rseP_2</name>
    <name evidence="13" type="ORF">GCM10023313_11870</name>
</gene>
<evidence type="ECO:0000256" key="11">
    <source>
        <dbReference type="RuleBase" id="RU362031"/>
    </source>
</evidence>
<feature type="transmembrane region" description="Helical" evidence="11">
    <location>
        <begin position="98"/>
        <end position="120"/>
    </location>
</feature>
<proteinExistence type="inferred from homology"/>
<evidence type="ECO:0000256" key="1">
    <source>
        <dbReference type="ARBA" id="ARBA00001947"/>
    </source>
</evidence>
<feature type="domain" description="Peptidase M50" evidence="12">
    <location>
        <begin position="11"/>
        <end position="425"/>
    </location>
</feature>
<evidence type="ECO:0000313" key="13">
    <source>
        <dbReference type="EMBL" id="GAA4910343.1"/>
    </source>
</evidence>
<evidence type="ECO:0000256" key="7">
    <source>
        <dbReference type="ARBA" id="ARBA00022833"/>
    </source>
</evidence>
<dbReference type="PANTHER" id="PTHR42837">
    <property type="entry name" value="REGULATOR OF SIGMA-E PROTEASE RSEP"/>
    <property type="match status" value="1"/>
</dbReference>
<comment type="subcellular location">
    <subcellularLocation>
        <location evidence="2">Membrane</location>
        <topology evidence="2">Multi-pass membrane protein</topology>
    </subcellularLocation>
</comment>
<feature type="transmembrane region" description="Helical" evidence="11">
    <location>
        <begin position="406"/>
        <end position="431"/>
    </location>
</feature>
<comment type="caution">
    <text evidence="13">The sequence shown here is derived from an EMBL/GenBank/DDBJ whole genome shotgun (WGS) entry which is preliminary data.</text>
</comment>
<evidence type="ECO:0000256" key="8">
    <source>
        <dbReference type="ARBA" id="ARBA00022989"/>
    </source>
</evidence>
<evidence type="ECO:0000256" key="10">
    <source>
        <dbReference type="ARBA" id="ARBA00023136"/>
    </source>
</evidence>
<evidence type="ECO:0000256" key="2">
    <source>
        <dbReference type="ARBA" id="ARBA00004141"/>
    </source>
</evidence>
<dbReference type="RefSeq" id="WP_345330031.1">
    <property type="nucleotide sequence ID" value="NZ_BAABJI010000001.1"/>
</dbReference>
<evidence type="ECO:0000256" key="6">
    <source>
        <dbReference type="ARBA" id="ARBA00022801"/>
    </source>
</evidence>
<dbReference type="CDD" id="cd06163">
    <property type="entry name" value="S2P-M50_PDZ_RseP-like"/>
    <property type="match status" value="1"/>
</dbReference>
<evidence type="ECO:0000256" key="5">
    <source>
        <dbReference type="ARBA" id="ARBA00022692"/>
    </source>
</evidence>
<keyword evidence="5 11" id="KW-0812">Transmembrane</keyword>
<dbReference type="InterPro" id="IPR008915">
    <property type="entry name" value="Peptidase_M50"/>
</dbReference>
<comment type="cofactor">
    <cofactor evidence="1 11">
        <name>Zn(2+)</name>
        <dbReference type="ChEBI" id="CHEBI:29105"/>
    </cofactor>
</comment>
<dbReference type="EC" id="3.4.24.-" evidence="11"/>
<evidence type="ECO:0000256" key="3">
    <source>
        <dbReference type="ARBA" id="ARBA00007931"/>
    </source>
</evidence>
<evidence type="ECO:0000256" key="4">
    <source>
        <dbReference type="ARBA" id="ARBA00022670"/>
    </source>
</evidence>
<dbReference type="EMBL" id="BAABJI010000001">
    <property type="protein sequence ID" value="GAA4910343.1"/>
    <property type="molecule type" value="Genomic_DNA"/>
</dbReference>
<dbReference type="SUPFAM" id="SSF50156">
    <property type="entry name" value="PDZ domain-like"/>
    <property type="match status" value="1"/>
</dbReference>
<dbReference type="Pfam" id="PF02163">
    <property type="entry name" value="Peptidase_M50"/>
    <property type="match status" value="1"/>
</dbReference>
<reference evidence="14" key="1">
    <citation type="journal article" date="2019" name="Int. J. Syst. Evol. Microbiol.">
        <title>The Global Catalogue of Microorganisms (GCM) 10K type strain sequencing project: providing services to taxonomists for standard genome sequencing and annotation.</title>
        <authorList>
            <consortium name="The Broad Institute Genomics Platform"/>
            <consortium name="The Broad Institute Genome Sequencing Center for Infectious Disease"/>
            <person name="Wu L."/>
            <person name="Ma J."/>
        </authorList>
    </citation>
    <scope>NUCLEOTIDE SEQUENCE [LARGE SCALE GENOMIC DNA]</scope>
    <source>
        <strain evidence="14">JCM 18283</strain>
    </source>
</reference>
<evidence type="ECO:0000256" key="9">
    <source>
        <dbReference type="ARBA" id="ARBA00023049"/>
    </source>
</evidence>
<evidence type="ECO:0000313" key="14">
    <source>
        <dbReference type="Proteomes" id="UP001501436"/>
    </source>
</evidence>
<keyword evidence="11" id="KW-0479">Metal-binding</keyword>
<keyword evidence="9 11" id="KW-0482">Metalloprotease</keyword>
<dbReference type="InterPro" id="IPR004387">
    <property type="entry name" value="Pept_M50_Zn"/>
</dbReference>
<keyword evidence="10 11" id="KW-0472">Membrane</keyword>
<keyword evidence="6 11" id="KW-0378">Hydrolase</keyword>
<sequence length="438" mass="48450">MTEIFIMTLQFLAALSLIVFVHESGHFLAARAFGIRVKKFYLFFDAFGKSLLRFRHRGTTFGLGWLPLGGYVALAGANGGAEDDEDVPEHERYDGRPVWQRVVVMSSGVLMNLLFALLTYSSLSLIYGRTPIAGIGNGSVVLPGKLGRDAGLKAGDQVRSVDEAPVIYEDELFSTRLLRGNTILTVVRKQGNDRVHLHIAVAPRTMQLIAEKGFNQFYSVRAGLQLDSVLTNIELSRNEGLKGSRLIAINNDPVRSLADLSISLKTDKKRELYLTVIRNGRTSILPAHRDKDGHLAFSLNDRTPVIPPMNIGRSLRAGATRTWHAVAVNAQGFGQLINGEVRPGDAMFGPLRLATLFGRHYDGRRFWELMAVMSLAIAVFNLLPLLPLDGGAIGLLVWEAVFKRPVSLPVMQILQLTGMLLILLLTLFVFFNDIRTFI</sequence>
<comment type="similarity">
    <text evidence="3 11">Belongs to the peptidase M50B family.</text>
</comment>
<dbReference type="NCBIfam" id="TIGR00054">
    <property type="entry name" value="RIP metalloprotease RseP"/>
    <property type="match status" value="1"/>
</dbReference>
<dbReference type="Proteomes" id="UP001501436">
    <property type="component" value="Unassembled WGS sequence"/>
</dbReference>
<organism evidence="13 14">
    <name type="scientific">Mucilaginibacter defluvii</name>
    <dbReference type="NCBI Taxonomy" id="1196019"/>
    <lineage>
        <taxon>Bacteria</taxon>
        <taxon>Pseudomonadati</taxon>
        <taxon>Bacteroidota</taxon>
        <taxon>Sphingobacteriia</taxon>
        <taxon>Sphingobacteriales</taxon>
        <taxon>Sphingobacteriaceae</taxon>
        <taxon>Mucilaginibacter</taxon>
    </lineage>
</organism>
<name>A0ABP9FNA6_9SPHI</name>
<dbReference type="PANTHER" id="PTHR42837:SF2">
    <property type="entry name" value="MEMBRANE METALLOPROTEASE ARASP2, CHLOROPLASTIC-RELATED"/>
    <property type="match status" value="1"/>
</dbReference>
<dbReference type="InterPro" id="IPR036034">
    <property type="entry name" value="PDZ_sf"/>
</dbReference>
<keyword evidence="4" id="KW-0645">Protease</keyword>
<keyword evidence="8 11" id="KW-1133">Transmembrane helix</keyword>
<protein>
    <recommendedName>
        <fullName evidence="11">Zinc metalloprotease</fullName>
        <ecNumber evidence="11">3.4.24.-</ecNumber>
    </recommendedName>
</protein>
<dbReference type="GO" id="GO:0008237">
    <property type="term" value="F:metallopeptidase activity"/>
    <property type="evidence" value="ECO:0007669"/>
    <property type="project" value="UniProtKB-KW"/>
</dbReference>
<keyword evidence="14" id="KW-1185">Reference proteome</keyword>
<keyword evidence="7 11" id="KW-0862">Zinc</keyword>
<feature type="transmembrane region" description="Helical" evidence="11">
    <location>
        <begin position="366"/>
        <end position="386"/>
    </location>
</feature>
<evidence type="ECO:0000259" key="12">
    <source>
        <dbReference type="Pfam" id="PF02163"/>
    </source>
</evidence>
<accession>A0ABP9FNA6</accession>